<evidence type="ECO:0000313" key="1">
    <source>
        <dbReference type="EMBL" id="KAL0930788.1"/>
    </source>
</evidence>
<sequence>MLACNSCLKRALKPVISAGSFPEAPRMLQHGLPMRRFQRPYSISMKNTMQELRNSTAERPAAAINERRALRTRQNENAASREPGDAIPSEEEETAPEAGVVSKEHFIEGLKDTVESEEFAAKRAKQKLEWAVGKHLEHMQDRWKIGKHVEATLRKDRFDEALLLTQRASKDEQCVVAWNHLIDYEIRQRKRLNASIKLLNDMKKRGQLPNEQTYTIIFRGCATLADPKAAVDKAVHIYNSLLKDKRLKPNLIHLNAVLQVCGRAGDIDAMFAILETADVKQGRRADAYTYTTILNNLRYKVAPKLDAENPKRESGQTSQKLERAPRELDDAAQQTIDRCKAIWEEVTREWRNGKLKIDENLVCAMGRTLLLGSSKEKAEIFTLVEETMSIPNYTLDTEARLRTKAIPESRGKESKDINKGMQNIIATQTPKQVPGLKNVTYAVPGQNTLSLLLLAARDKTAVRRAKVSADYWKIFTDLYGLKPDSQNYGEILLSHERNGASAASVRIIQQMPPELITPTIIHRGLQTCLRDNMNHAAFDNATAILDLMTLRAQALKEETGRSPQIDLLAPLLYHRVALATDHKFRQMAKAGDEKGAKQGYASQLAAAVNKLWYSFLKAKQAMKGMERSKTTSKPSTVKWTQRRDAFERDLLDLGRSLIATVDRIEKGNMLEDAKELEKLQQRRNVINRFVVELTDPQQRLS</sequence>
<protein>
    <submittedName>
        <fullName evidence="1">Pentatricopeptide repeat containing protein</fullName>
    </submittedName>
</protein>
<accession>A0ACC3YFY5</accession>
<dbReference type="EMBL" id="VUJX02000010">
    <property type="protein sequence ID" value="KAL0930788.1"/>
    <property type="molecule type" value="Genomic_DNA"/>
</dbReference>
<keyword evidence="2" id="KW-1185">Reference proteome</keyword>
<comment type="caution">
    <text evidence="1">The sequence shown here is derived from an EMBL/GenBank/DDBJ whole genome shotgun (WGS) entry which is preliminary data.</text>
</comment>
<reference evidence="1 2" key="1">
    <citation type="journal article" date="2020" name="Phytopathology">
        <title>Genome Sequence Resources of Colletotrichum truncatum, C. plurivorum, C. musicola, and C. sojae: Four Species Pathogenic to Soybean (Glycine max).</title>
        <authorList>
            <person name="Rogerio F."/>
            <person name="Boufleur T.R."/>
            <person name="Ciampi-Guillardi M."/>
            <person name="Sukno S.A."/>
            <person name="Thon M.R."/>
            <person name="Massola Junior N.S."/>
            <person name="Baroncelli R."/>
        </authorList>
    </citation>
    <scope>NUCLEOTIDE SEQUENCE [LARGE SCALE GENOMIC DNA]</scope>
    <source>
        <strain evidence="1 2">CMES1059</strain>
    </source>
</reference>
<evidence type="ECO:0000313" key="2">
    <source>
        <dbReference type="Proteomes" id="UP000805649"/>
    </source>
</evidence>
<gene>
    <name evidence="1" type="ORF">CTRU02_213523</name>
</gene>
<organism evidence="1 2">
    <name type="scientific">Colletotrichum truncatum</name>
    <name type="common">Anthracnose fungus</name>
    <name type="synonym">Colletotrichum capsici</name>
    <dbReference type="NCBI Taxonomy" id="5467"/>
    <lineage>
        <taxon>Eukaryota</taxon>
        <taxon>Fungi</taxon>
        <taxon>Dikarya</taxon>
        <taxon>Ascomycota</taxon>
        <taxon>Pezizomycotina</taxon>
        <taxon>Sordariomycetes</taxon>
        <taxon>Hypocreomycetidae</taxon>
        <taxon>Glomerellales</taxon>
        <taxon>Glomerellaceae</taxon>
        <taxon>Colletotrichum</taxon>
        <taxon>Colletotrichum truncatum species complex</taxon>
    </lineage>
</organism>
<dbReference type="Proteomes" id="UP000805649">
    <property type="component" value="Unassembled WGS sequence"/>
</dbReference>
<proteinExistence type="predicted"/>
<name>A0ACC3YFY5_COLTU</name>